<comment type="caution">
    <text evidence="3">The sequence shown here is derived from an EMBL/GenBank/DDBJ whole genome shotgun (WGS) entry which is preliminary data.</text>
</comment>
<sequence>MMSLTPKDGSIDNRRYDLDWLRVIAFGLLILYHSGMFYVTWGWHVKSAYAGPLIEPLMSAVNPWRLALLFFISGVAVRFASDKASSPASFAGSRAFRLGVPIVFGMLLIVMPQTYFQLRQSGQIEAGILDFYPRYLSGDPDWGVITPTWNHLWYVVYLFVYILLLVPLMPLLRRLAWGPIGQGLGWIASHPARLIFLIALPFIAYEYLLSPRFPTTHALIGDWANHAHRLTVFLLGYFAAKNPGFWCGIARSWPYALATAVGLWVFGGLMEAYWPSVEGTVFGKPIALSEPALTVLYAWTVIISLLGLAQRFLNRSSPALRYLNAAVFCYYIVHQSITVTAGYLLTEIFALGPVLEPILVVGITIAGCVLSFEIFRRIPGLRIAFGIRQR</sequence>
<feature type="transmembrane region" description="Helical" evidence="1">
    <location>
        <begin position="357"/>
        <end position="375"/>
    </location>
</feature>
<proteinExistence type="predicted"/>
<keyword evidence="1" id="KW-1133">Transmembrane helix</keyword>
<evidence type="ECO:0000313" key="4">
    <source>
        <dbReference type="Proteomes" id="UP000264589"/>
    </source>
</evidence>
<dbReference type="PANTHER" id="PTHR36927:SF3">
    <property type="entry name" value="GLUCANS BIOSYNTHESIS PROTEIN C"/>
    <property type="match status" value="1"/>
</dbReference>
<feature type="domain" description="Acyltransferase 3" evidence="2">
    <location>
        <begin position="16"/>
        <end position="370"/>
    </location>
</feature>
<reference evidence="3 4" key="1">
    <citation type="submission" date="2018-08" db="EMBL/GenBank/DDBJ databases">
        <title>Parvularcula sp. SM1705, isolated from surface water of the South Sea China.</title>
        <authorList>
            <person name="Sun L."/>
        </authorList>
    </citation>
    <scope>NUCLEOTIDE SEQUENCE [LARGE SCALE GENOMIC DNA]</scope>
    <source>
        <strain evidence="3 4">SM1705</strain>
    </source>
</reference>
<protein>
    <recommendedName>
        <fullName evidence="2">Acyltransferase 3 domain-containing protein</fullName>
    </recommendedName>
</protein>
<dbReference type="EMBL" id="QUQO01000001">
    <property type="protein sequence ID" value="RFB06395.1"/>
    <property type="molecule type" value="Genomic_DNA"/>
</dbReference>
<accession>A0A371RLQ2</accession>
<dbReference type="AlphaFoldDB" id="A0A371RLQ2"/>
<feature type="transmembrane region" description="Helical" evidence="1">
    <location>
        <begin position="252"/>
        <end position="274"/>
    </location>
</feature>
<feature type="transmembrane region" description="Helical" evidence="1">
    <location>
        <begin position="294"/>
        <end position="313"/>
    </location>
</feature>
<feature type="transmembrane region" description="Helical" evidence="1">
    <location>
        <begin position="184"/>
        <end position="203"/>
    </location>
</feature>
<keyword evidence="1" id="KW-0472">Membrane</keyword>
<dbReference type="GO" id="GO:0016747">
    <property type="term" value="F:acyltransferase activity, transferring groups other than amino-acyl groups"/>
    <property type="evidence" value="ECO:0007669"/>
    <property type="project" value="InterPro"/>
</dbReference>
<dbReference type="InterPro" id="IPR002656">
    <property type="entry name" value="Acyl_transf_3_dom"/>
</dbReference>
<feature type="transmembrane region" description="Helical" evidence="1">
    <location>
        <begin position="152"/>
        <end position="172"/>
    </location>
</feature>
<feature type="transmembrane region" description="Helical" evidence="1">
    <location>
        <begin position="223"/>
        <end position="240"/>
    </location>
</feature>
<keyword evidence="1" id="KW-0812">Transmembrane</keyword>
<feature type="transmembrane region" description="Helical" evidence="1">
    <location>
        <begin position="63"/>
        <end position="81"/>
    </location>
</feature>
<dbReference type="PANTHER" id="PTHR36927">
    <property type="entry name" value="BLR4337 PROTEIN"/>
    <property type="match status" value="1"/>
</dbReference>
<dbReference type="InParanoid" id="A0A371RLQ2"/>
<feature type="transmembrane region" description="Helical" evidence="1">
    <location>
        <begin position="325"/>
        <end position="345"/>
    </location>
</feature>
<organism evidence="3 4">
    <name type="scientific">Parvularcula marina</name>
    <dbReference type="NCBI Taxonomy" id="2292771"/>
    <lineage>
        <taxon>Bacteria</taxon>
        <taxon>Pseudomonadati</taxon>
        <taxon>Pseudomonadota</taxon>
        <taxon>Alphaproteobacteria</taxon>
        <taxon>Parvularculales</taxon>
        <taxon>Parvularculaceae</taxon>
        <taxon>Parvularcula</taxon>
    </lineage>
</organism>
<dbReference type="Proteomes" id="UP000264589">
    <property type="component" value="Unassembled WGS sequence"/>
</dbReference>
<dbReference type="Pfam" id="PF01757">
    <property type="entry name" value="Acyl_transf_3"/>
    <property type="match status" value="1"/>
</dbReference>
<dbReference type="OrthoDB" id="9809782at2"/>
<feature type="transmembrane region" description="Helical" evidence="1">
    <location>
        <begin position="93"/>
        <end position="111"/>
    </location>
</feature>
<gene>
    <name evidence="3" type="ORF">DX908_08060</name>
</gene>
<dbReference type="FunCoup" id="A0A371RLQ2">
    <property type="interactions" value="5"/>
</dbReference>
<evidence type="ECO:0000313" key="3">
    <source>
        <dbReference type="EMBL" id="RFB06395.1"/>
    </source>
</evidence>
<dbReference type="InterPro" id="IPR050623">
    <property type="entry name" value="Glucan_succinyl_AcylTrfase"/>
</dbReference>
<evidence type="ECO:0000256" key="1">
    <source>
        <dbReference type="SAM" id="Phobius"/>
    </source>
</evidence>
<name>A0A371RLQ2_9PROT</name>
<dbReference type="RefSeq" id="WP_116393029.1">
    <property type="nucleotide sequence ID" value="NZ_QUQO01000001.1"/>
</dbReference>
<keyword evidence="4" id="KW-1185">Reference proteome</keyword>
<feature type="transmembrane region" description="Helical" evidence="1">
    <location>
        <begin position="20"/>
        <end position="43"/>
    </location>
</feature>
<evidence type="ECO:0000259" key="2">
    <source>
        <dbReference type="Pfam" id="PF01757"/>
    </source>
</evidence>